<proteinExistence type="inferred from homology"/>
<dbReference type="SMART" id="SM01130">
    <property type="entry name" value="DHDPS"/>
    <property type="match status" value="1"/>
</dbReference>
<dbReference type="PANTHER" id="PTHR12128">
    <property type="entry name" value="DIHYDRODIPICOLINATE SYNTHASE"/>
    <property type="match status" value="1"/>
</dbReference>
<dbReference type="InterPro" id="IPR020625">
    <property type="entry name" value="Schiff_base-form_aldolases_AS"/>
</dbReference>
<evidence type="ECO:0000256" key="5">
    <source>
        <dbReference type="PIRSR" id="PIRSR001365-1"/>
    </source>
</evidence>
<accession>A0A9D1KKC4</accession>
<evidence type="ECO:0000256" key="4">
    <source>
        <dbReference type="PIRNR" id="PIRNR001365"/>
    </source>
</evidence>
<gene>
    <name evidence="8" type="ORF">IAA98_00640</name>
</gene>
<evidence type="ECO:0000256" key="1">
    <source>
        <dbReference type="ARBA" id="ARBA00007592"/>
    </source>
</evidence>
<name>A0A9D1KKC4_9ACTN</name>
<sequence length="326" mass="34134">MSDTHVSPRESSPAPAPVTPRFRGVIPPVVTPFRPSGAIDHGALAALVEHLIGAGVDGVFALGSSGEAAYLSDTHREAVLTTVVGTVGGRVPVLAGCLEATAPRVSDQARIAARVGADALVATAPFYAMNDEAEIADHFRRIRSAVELPLFAYDIPLRVRVKLGAEMLVGLGREGVLTGVKDSSGDEAGFRMLVLANREAGSPLSVFTGQEVVCDAALMVGADGLVPGLANVDAEGYVRLWRAAGQQDWQAARSEQERLADLMRIARVAGHRSVDARGIGAFKAAMAHLGLLPSATMADPVQQLTEDEAAGVRAIVDRSRRPDVTP</sequence>
<keyword evidence="2 4" id="KW-0456">Lyase</keyword>
<feature type="active site" description="Proton donor/acceptor" evidence="5">
    <location>
        <position position="153"/>
    </location>
</feature>
<dbReference type="Proteomes" id="UP000886842">
    <property type="component" value="Unassembled WGS sequence"/>
</dbReference>
<dbReference type="GO" id="GO:0044281">
    <property type="term" value="P:small molecule metabolic process"/>
    <property type="evidence" value="ECO:0007669"/>
    <property type="project" value="UniProtKB-ARBA"/>
</dbReference>
<reference evidence="8" key="2">
    <citation type="journal article" date="2021" name="PeerJ">
        <title>Extensive microbial diversity within the chicken gut microbiome revealed by metagenomics and culture.</title>
        <authorList>
            <person name="Gilroy R."/>
            <person name="Ravi A."/>
            <person name="Getino M."/>
            <person name="Pursley I."/>
            <person name="Horton D.L."/>
            <person name="Alikhan N.F."/>
            <person name="Baker D."/>
            <person name="Gharbi K."/>
            <person name="Hall N."/>
            <person name="Watson M."/>
            <person name="Adriaenssens E.M."/>
            <person name="Foster-Nyarko E."/>
            <person name="Jarju S."/>
            <person name="Secka A."/>
            <person name="Antonio M."/>
            <person name="Oren A."/>
            <person name="Chaudhuri R.R."/>
            <person name="La Ragione R."/>
            <person name="Hildebrand F."/>
            <person name="Pallen M.J."/>
        </authorList>
    </citation>
    <scope>NUCLEOTIDE SEQUENCE</scope>
    <source>
        <strain evidence="8">ChiGjej1B1-24693</strain>
    </source>
</reference>
<dbReference type="Gene3D" id="3.20.20.70">
    <property type="entry name" value="Aldolase class I"/>
    <property type="match status" value="1"/>
</dbReference>
<feature type="region of interest" description="Disordered" evidence="7">
    <location>
        <begin position="1"/>
        <end position="21"/>
    </location>
</feature>
<evidence type="ECO:0000256" key="7">
    <source>
        <dbReference type="SAM" id="MobiDB-lite"/>
    </source>
</evidence>
<evidence type="ECO:0000256" key="3">
    <source>
        <dbReference type="ARBA" id="ARBA00023270"/>
    </source>
</evidence>
<feature type="binding site" evidence="6">
    <location>
        <position position="226"/>
    </location>
    <ligand>
        <name>pyruvate</name>
        <dbReference type="ChEBI" id="CHEBI:15361"/>
    </ligand>
</feature>
<evidence type="ECO:0000313" key="9">
    <source>
        <dbReference type="Proteomes" id="UP000886842"/>
    </source>
</evidence>
<dbReference type="CDD" id="cd00408">
    <property type="entry name" value="DHDPS-like"/>
    <property type="match status" value="1"/>
</dbReference>
<comment type="similarity">
    <text evidence="1 4">Belongs to the DapA family.</text>
</comment>
<dbReference type="SUPFAM" id="SSF51569">
    <property type="entry name" value="Aldolase"/>
    <property type="match status" value="1"/>
</dbReference>
<dbReference type="EMBL" id="DVLP01000020">
    <property type="protein sequence ID" value="HIT74074.1"/>
    <property type="molecule type" value="Genomic_DNA"/>
</dbReference>
<dbReference type="PANTHER" id="PTHR12128:SF66">
    <property type="entry name" value="4-HYDROXY-2-OXOGLUTARATE ALDOLASE, MITOCHONDRIAL"/>
    <property type="match status" value="1"/>
</dbReference>
<keyword evidence="3" id="KW-0704">Schiff base</keyword>
<evidence type="ECO:0000256" key="6">
    <source>
        <dbReference type="PIRSR" id="PIRSR001365-2"/>
    </source>
</evidence>
<evidence type="ECO:0000256" key="2">
    <source>
        <dbReference type="ARBA" id="ARBA00023239"/>
    </source>
</evidence>
<protein>
    <submittedName>
        <fullName evidence="8">Dihydrodipicolinate synthase family protein</fullName>
    </submittedName>
</protein>
<dbReference type="PROSITE" id="PS00666">
    <property type="entry name" value="DHDPS_2"/>
    <property type="match status" value="1"/>
</dbReference>
<dbReference type="Pfam" id="PF00701">
    <property type="entry name" value="DHDPS"/>
    <property type="match status" value="1"/>
</dbReference>
<comment type="caution">
    <text evidence="8">The sequence shown here is derived from an EMBL/GenBank/DDBJ whole genome shotgun (WGS) entry which is preliminary data.</text>
</comment>
<organism evidence="8 9">
    <name type="scientific">Candidatus Avipropionibacterium avicola</name>
    <dbReference type="NCBI Taxonomy" id="2840701"/>
    <lineage>
        <taxon>Bacteria</taxon>
        <taxon>Bacillati</taxon>
        <taxon>Actinomycetota</taxon>
        <taxon>Actinomycetes</taxon>
        <taxon>Propionibacteriales</taxon>
        <taxon>Propionibacteriaceae</taxon>
        <taxon>Propionibacteriaceae incertae sedis</taxon>
        <taxon>Candidatus Avipropionibacterium</taxon>
    </lineage>
</organism>
<feature type="active site" description="Schiff-base intermediate with substrate" evidence="5">
    <location>
        <position position="181"/>
    </location>
</feature>
<dbReference type="AlphaFoldDB" id="A0A9D1KKC4"/>
<dbReference type="InterPro" id="IPR002220">
    <property type="entry name" value="DapA-like"/>
</dbReference>
<dbReference type="PIRSF" id="PIRSF001365">
    <property type="entry name" value="DHDPS"/>
    <property type="match status" value="1"/>
</dbReference>
<evidence type="ECO:0000313" key="8">
    <source>
        <dbReference type="EMBL" id="HIT74074.1"/>
    </source>
</evidence>
<dbReference type="PRINTS" id="PR00146">
    <property type="entry name" value="DHPICSNTHASE"/>
</dbReference>
<dbReference type="InterPro" id="IPR013785">
    <property type="entry name" value="Aldolase_TIM"/>
</dbReference>
<dbReference type="GO" id="GO:0008840">
    <property type="term" value="F:4-hydroxy-tetrahydrodipicolinate synthase activity"/>
    <property type="evidence" value="ECO:0007669"/>
    <property type="project" value="TreeGrafter"/>
</dbReference>
<reference evidence="8" key="1">
    <citation type="submission" date="2020-10" db="EMBL/GenBank/DDBJ databases">
        <authorList>
            <person name="Gilroy R."/>
        </authorList>
    </citation>
    <scope>NUCLEOTIDE SEQUENCE</scope>
    <source>
        <strain evidence="8">ChiGjej1B1-24693</strain>
    </source>
</reference>